<gene>
    <name evidence="2" type="ORF">HUU93_14640</name>
</gene>
<keyword evidence="1" id="KW-0812">Transmembrane</keyword>
<dbReference type="Proteomes" id="UP000554488">
    <property type="component" value="Unassembled WGS sequence"/>
</dbReference>
<dbReference type="RefSeq" id="WP_207719287.1">
    <property type="nucleotide sequence ID" value="NZ_JABWDC010000087.1"/>
</dbReference>
<feature type="transmembrane region" description="Helical" evidence="1">
    <location>
        <begin position="39"/>
        <end position="59"/>
    </location>
</feature>
<comment type="caution">
    <text evidence="2">The sequence shown here is derived from an EMBL/GenBank/DDBJ whole genome shotgun (WGS) entry which is preliminary data.</text>
</comment>
<reference evidence="2 3" key="1">
    <citation type="submission" date="2020-04" db="EMBL/GenBank/DDBJ databases">
        <authorList>
            <person name="Pieper L."/>
        </authorList>
    </citation>
    <scope>NUCLEOTIDE SEQUENCE [LARGE SCALE GENOMIC DNA]</scope>
    <source>
        <strain evidence="2 3">F22</strain>
    </source>
</reference>
<proteinExistence type="predicted"/>
<dbReference type="EMBL" id="JABWDC010000087">
    <property type="protein sequence ID" value="NUN87809.1"/>
    <property type="molecule type" value="Genomic_DNA"/>
</dbReference>
<protein>
    <submittedName>
        <fullName evidence="2">Uncharacterized protein</fullName>
    </submittedName>
</protein>
<keyword evidence="1" id="KW-1133">Transmembrane helix</keyword>
<evidence type="ECO:0000313" key="3">
    <source>
        <dbReference type="Proteomes" id="UP000554488"/>
    </source>
</evidence>
<feature type="transmembrane region" description="Helical" evidence="1">
    <location>
        <begin position="7"/>
        <end position="27"/>
    </location>
</feature>
<dbReference type="AlphaFoldDB" id="A0A849Y587"/>
<name>A0A849Y587_9FIRM</name>
<accession>A0A849Y587</accession>
<keyword evidence="1" id="KW-0472">Membrane</keyword>
<evidence type="ECO:0000256" key="1">
    <source>
        <dbReference type="SAM" id="Phobius"/>
    </source>
</evidence>
<sequence length="73" mass="8526">MYFGRYSLLILCVHIVELDLLPWWQIIEKYVVNGMSANIQLILIIVRKLILDLGGAFVLSKITFVRRIFGFKN</sequence>
<organism evidence="2 3">
    <name type="scientific">Coprococcus comes</name>
    <dbReference type="NCBI Taxonomy" id="410072"/>
    <lineage>
        <taxon>Bacteria</taxon>
        <taxon>Bacillati</taxon>
        <taxon>Bacillota</taxon>
        <taxon>Clostridia</taxon>
        <taxon>Lachnospirales</taxon>
        <taxon>Lachnospiraceae</taxon>
        <taxon>Coprococcus</taxon>
    </lineage>
</organism>
<evidence type="ECO:0000313" key="2">
    <source>
        <dbReference type="EMBL" id="NUN87809.1"/>
    </source>
</evidence>
<reference evidence="2 3" key="2">
    <citation type="submission" date="2020-07" db="EMBL/GenBank/DDBJ databases">
        <title>Bacterial metabolism rescues the inhibition of intestinal drug absorption by food and drug additives.</title>
        <authorList>
            <person name="Zou L."/>
            <person name="Spanogiannopoulos P."/>
            <person name="Chien H.-C."/>
            <person name="Pieper L.M."/>
            <person name="Cai W."/>
            <person name="Khuri N."/>
            <person name="Pottel J."/>
            <person name="Vora B."/>
            <person name="Ni Z."/>
            <person name="Tsakalozou E."/>
            <person name="Zhang W."/>
            <person name="Shoichet B.K."/>
            <person name="Giacomini K.M."/>
            <person name="Turnbaugh P.J."/>
        </authorList>
    </citation>
    <scope>NUCLEOTIDE SEQUENCE [LARGE SCALE GENOMIC DNA]</scope>
    <source>
        <strain evidence="2 3">F22</strain>
    </source>
</reference>